<sequence>MSKTYSYPFKLNMVQAYLDGPLGYRLLAKKYDVFSD</sequence>
<proteinExistence type="predicted"/>
<evidence type="ECO:0000313" key="1">
    <source>
        <dbReference type="EMBL" id="QDO91878.1"/>
    </source>
</evidence>
<organism evidence="1 2">
    <name type="scientific">Dolosigranulum pigrum</name>
    <dbReference type="NCBI Taxonomy" id="29394"/>
    <lineage>
        <taxon>Bacteria</taxon>
        <taxon>Bacillati</taxon>
        <taxon>Bacillota</taxon>
        <taxon>Bacilli</taxon>
        <taxon>Lactobacillales</taxon>
        <taxon>Carnobacteriaceae</taxon>
        <taxon>Dolosigranulum</taxon>
    </lineage>
</organism>
<gene>
    <name evidence="1" type="ORF">FNV33_07480</name>
</gene>
<dbReference type="AlphaFoldDB" id="A0A516GK34"/>
<accession>A0A516GK34</accession>
<reference evidence="1 2" key="1">
    <citation type="submission" date="2019-07" db="EMBL/GenBank/DDBJ databases">
        <title>Genome assembly of a nasal isolate of Dolosigranulum pigrum from a chronic sinusitis patient.</title>
        <authorList>
            <person name="Baig S."/>
            <person name="Overballe-Petersen S."/>
            <person name="Kaspar U."/>
            <person name="Rendboe A."/>
            <person name="de Man T."/>
            <person name="Liu C."/>
            <person name="Price L.B."/>
            <person name="Stegger M."/>
            <person name="Becker K."/>
            <person name="Skytt Andersen P."/>
        </authorList>
    </citation>
    <scope>NUCLEOTIDE SEQUENCE [LARGE SCALE GENOMIC DNA]</scope>
    <source>
        <strain evidence="1 2">83VPs-KB5</strain>
    </source>
</reference>
<dbReference type="SUPFAM" id="SSF48295">
    <property type="entry name" value="TrpR-like"/>
    <property type="match status" value="1"/>
</dbReference>
<dbReference type="EMBL" id="CP041626">
    <property type="protein sequence ID" value="QDO91878.1"/>
    <property type="molecule type" value="Genomic_DNA"/>
</dbReference>
<dbReference type="Proteomes" id="UP000315953">
    <property type="component" value="Chromosome"/>
</dbReference>
<name>A0A516GK34_9LACT</name>
<dbReference type="GO" id="GO:0043565">
    <property type="term" value="F:sequence-specific DNA binding"/>
    <property type="evidence" value="ECO:0007669"/>
    <property type="project" value="InterPro"/>
</dbReference>
<dbReference type="InterPro" id="IPR010921">
    <property type="entry name" value="Trp_repressor/repl_initiator"/>
</dbReference>
<protein>
    <submittedName>
        <fullName evidence="1">Transposase</fullName>
    </submittedName>
</protein>
<dbReference type="KEGG" id="dpm:FNV33_07480"/>
<evidence type="ECO:0000313" key="2">
    <source>
        <dbReference type="Proteomes" id="UP000315953"/>
    </source>
</evidence>